<gene>
    <name evidence="1" type="ORF">ACFPYJ_30270</name>
</gene>
<organism evidence="1 2">
    <name type="scientific">Paenibacillus solisilvae</name>
    <dbReference type="NCBI Taxonomy" id="2486751"/>
    <lineage>
        <taxon>Bacteria</taxon>
        <taxon>Bacillati</taxon>
        <taxon>Bacillota</taxon>
        <taxon>Bacilli</taxon>
        <taxon>Bacillales</taxon>
        <taxon>Paenibacillaceae</taxon>
        <taxon>Paenibacillus</taxon>
    </lineage>
</organism>
<keyword evidence="1" id="KW-0560">Oxidoreductase</keyword>
<evidence type="ECO:0000313" key="2">
    <source>
        <dbReference type="Proteomes" id="UP001596047"/>
    </source>
</evidence>
<keyword evidence="2" id="KW-1185">Reference proteome</keyword>
<name>A0ABW0W9Y6_9BACL</name>
<dbReference type="SUPFAM" id="SSF51197">
    <property type="entry name" value="Clavaminate synthase-like"/>
    <property type="match status" value="1"/>
</dbReference>
<dbReference type="EMBL" id="JBHSOW010000121">
    <property type="protein sequence ID" value="MFC5653326.1"/>
    <property type="molecule type" value="Genomic_DNA"/>
</dbReference>
<sequence>MRNVSDEQHAREISKTMYRYDKTASHRSAVLDDVGKEQVQRYLEEGYLVIDRFLSDREIGAALNEISDIIHERLQGPKVQFIKPKHELKTPEERELAVRKVYDYIDYAPVLHEIAHHERLLQVIESLLGDKPMLVGNQGLLKPPYGGTEKPWHQDMAYGGLFFKKQILGVWIALDEAGLDNGCMHIIPRSHLGGGVPHYSIRDWQMCDSHVDVERDVAVPLKPGGALIFSGLLHHGTPANFSAQKRRALQLRYAPASSKLMKKEEFKLMFTNELTDAEC</sequence>
<dbReference type="PANTHER" id="PTHR20883">
    <property type="entry name" value="PHYTANOYL-COA DIOXYGENASE DOMAIN CONTAINING 1"/>
    <property type="match status" value="1"/>
</dbReference>
<protein>
    <submittedName>
        <fullName evidence="1">Phytanoyl-CoA dioxygenase family protein</fullName>
    </submittedName>
</protein>
<dbReference type="InterPro" id="IPR008775">
    <property type="entry name" value="Phytyl_CoA_dOase-like"/>
</dbReference>
<dbReference type="GO" id="GO:0051213">
    <property type="term" value="F:dioxygenase activity"/>
    <property type="evidence" value="ECO:0007669"/>
    <property type="project" value="UniProtKB-KW"/>
</dbReference>
<proteinExistence type="predicted"/>
<dbReference type="Pfam" id="PF05721">
    <property type="entry name" value="PhyH"/>
    <property type="match status" value="1"/>
</dbReference>
<dbReference type="Gene3D" id="2.60.120.620">
    <property type="entry name" value="q2cbj1_9rhob like domain"/>
    <property type="match status" value="1"/>
</dbReference>
<keyword evidence="1" id="KW-0223">Dioxygenase</keyword>
<dbReference type="RefSeq" id="WP_379191978.1">
    <property type="nucleotide sequence ID" value="NZ_JBHSOW010000121.1"/>
</dbReference>
<reference evidence="2" key="1">
    <citation type="journal article" date="2019" name="Int. J. Syst. Evol. Microbiol.">
        <title>The Global Catalogue of Microorganisms (GCM) 10K type strain sequencing project: providing services to taxonomists for standard genome sequencing and annotation.</title>
        <authorList>
            <consortium name="The Broad Institute Genomics Platform"/>
            <consortium name="The Broad Institute Genome Sequencing Center for Infectious Disease"/>
            <person name="Wu L."/>
            <person name="Ma J."/>
        </authorList>
    </citation>
    <scope>NUCLEOTIDE SEQUENCE [LARGE SCALE GENOMIC DNA]</scope>
    <source>
        <strain evidence="2">CGMCC 1.3240</strain>
    </source>
</reference>
<dbReference type="Proteomes" id="UP001596047">
    <property type="component" value="Unassembled WGS sequence"/>
</dbReference>
<accession>A0ABW0W9Y6</accession>
<comment type="caution">
    <text evidence="1">The sequence shown here is derived from an EMBL/GenBank/DDBJ whole genome shotgun (WGS) entry which is preliminary data.</text>
</comment>
<dbReference type="PANTHER" id="PTHR20883:SF48">
    <property type="entry name" value="ECTOINE DIOXYGENASE"/>
    <property type="match status" value="1"/>
</dbReference>
<evidence type="ECO:0000313" key="1">
    <source>
        <dbReference type="EMBL" id="MFC5653326.1"/>
    </source>
</evidence>